<dbReference type="SUPFAM" id="SSF56672">
    <property type="entry name" value="DNA/RNA polymerases"/>
    <property type="match status" value="1"/>
</dbReference>
<organism evidence="1 2">
    <name type="scientific">Phytophthora megakarya</name>
    <dbReference type="NCBI Taxonomy" id="4795"/>
    <lineage>
        <taxon>Eukaryota</taxon>
        <taxon>Sar</taxon>
        <taxon>Stramenopiles</taxon>
        <taxon>Oomycota</taxon>
        <taxon>Peronosporomycetes</taxon>
        <taxon>Peronosporales</taxon>
        <taxon>Peronosporaceae</taxon>
        <taxon>Phytophthora</taxon>
    </lineage>
</organism>
<sequence>MRLPSEEEVKVGRDVLRFLKRPFPDSKTTVESTHDEGGFRLPVLTIQSTMFSSYIDDIAHGAPTWDQLCEDLNALLFRLLYWNVSVSLPPEERIHLRRRDQSYTEDFQERSGTTVTIDFEVVQSFLGSMNYFNKFIEGLPVWRG</sequence>
<evidence type="ECO:0000313" key="1">
    <source>
        <dbReference type="EMBL" id="OWZ08566.1"/>
    </source>
</evidence>
<protein>
    <submittedName>
        <fullName evidence="1">Reverse transcriptase</fullName>
    </submittedName>
</protein>
<accession>A0A225VSZ0</accession>
<keyword evidence="1" id="KW-0548">Nucleotidyltransferase</keyword>
<keyword evidence="1" id="KW-0808">Transferase</keyword>
<gene>
    <name evidence="1" type="ORF">PHMEG_00018863</name>
</gene>
<name>A0A225VSZ0_9STRA</name>
<comment type="caution">
    <text evidence="1">The sequence shown here is derived from an EMBL/GenBank/DDBJ whole genome shotgun (WGS) entry which is preliminary data.</text>
</comment>
<dbReference type="AlphaFoldDB" id="A0A225VSZ0"/>
<keyword evidence="2" id="KW-1185">Reference proteome</keyword>
<proteinExistence type="predicted"/>
<dbReference type="InterPro" id="IPR043502">
    <property type="entry name" value="DNA/RNA_pol_sf"/>
</dbReference>
<reference evidence="2" key="1">
    <citation type="submission" date="2017-03" db="EMBL/GenBank/DDBJ databases">
        <title>Phytopthora megakarya and P. palmivora, two closely related causual agents of cacao black pod achieved similar genome size and gene model numbers by different mechanisms.</title>
        <authorList>
            <person name="Ali S."/>
            <person name="Shao J."/>
            <person name="Larry D.J."/>
            <person name="Kronmiller B."/>
            <person name="Shen D."/>
            <person name="Strem M.D."/>
            <person name="Melnick R.L."/>
            <person name="Guiltinan M.J."/>
            <person name="Tyler B.M."/>
            <person name="Meinhardt L.W."/>
            <person name="Bailey B.A."/>
        </authorList>
    </citation>
    <scope>NUCLEOTIDE SEQUENCE [LARGE SCALE GENOMIC DNA]</scope>
    <source>
        <strain evidence="2">zdho120</strain>
    </source>
</reference>
<dbReference type="GO" id="GO:0003964">
    <property type="term" value="F:RNA-directed DNA polymerase activity"/>
    <property type="evidence" value="ECO:0007669"/>
    <property type="project" value="UniProtKB-KW"/>
</dbReference>
<dbReference type="EMBL" id="NBNE01003106">
    <property type="protein sequence ID" value="OWZ08566.1"/>
    <property type="molecule type" value="Genomic_DNA"/>
</dbReference>
<evidence type="ECO:0000313" key="2">
    <source>
        <dbReference type="Proteomes" id="UP000198211"/>
    </source>
</evidence>
<keyword evidence="1" id="KW-0695">RNA-directed DNA polymerase</keyword>
<dbReference type="Proteomes" id="UP000198211">
    <property type="component" value="Unassembled WGS sequence"/>
</dbReference>